<dbReference type="PANTHER" id="PTHR20857:SF15">
    <property type="entry name" value="THIAMINE-PHOSPHATE SYNTHASE"/>
    <property type="match status" value="1"/>
</dbReference>
<comment type="pathway">
    <text evidence="1">Cofactor biosynthesis; thiamine diphosphate biosynthesis.</text>
</comment>
<dbReference type="Pfam" id="PF02581">
    <property type="entry name" value="TMP-TENI"/>
    <property type="match status" value="1"/>
</dbReference>
<dbReference type="InterPro" id="IPR036206">
    <property type="entry name" value="ThiamineP_synth_sf"/>
</dbReference>
<comment type="caution">
    <text evidence="4">The sequence shown here is derived from an EMBL/GenBank/DDBJ whole genome shotgun (WGS) entry which is preliminary data.</text>
</comment>
<dbReference type="PANTHER" id="PTHR20857">
    <property type="entry name" value="THIAMINE-PHOSPHATE PYROPHOSPHORYLASE"/>
    <property type="match status" value="1"/>
</dbReference>
<dbReference type="AlphaFoldDB" id="A0A921MPM2"/>
<dbReference type="GO" id="GO:0005737">
    <property type="term" value="C:cytoplasm"/>
    <property type="evidence" value="ECO:0007669"/>
    <property type="project" value="TreeGrafter"/>
</dbReference>
<evidence type="ECO:0000256" key="2">
    <source>
        <dbReference type="ARBA" id="ARBA00022977"/>
    </source>
</evidence>
<dbReference type="GO" id="GO:0009228">
    <property type="term" value="P:thiamine biosynthetic process"/>
    <property type="evidence" value="ECO:0007669"/>
    <property type="project" value="UniProtKB-KW"/>
</dbReference>
<keyword evidence="2" id="KW-0784">Thiamine biosynthesis</keyword>
<reference evidence="4" key="2">
    <citation type="submission" date="2021-09" db="EMBL/GenBank/DDBJ databases">
        <authorList>
            <person name="Gilroy R."/>
        </authorList>
    </citation>
    <scope>NUCLEOTIDE SEQUENCE</scope>
    <source>
        <strain evidence="4">CHK121-7720</strain>
    </source>
</reference>
<dbReference type="EMBL" id="DYUD01000001">
    <property type="protein sequence ID" value="HJG87872.1"/>
    <property type="molecule type" value="Genomic_DNA"/>
</dbReference>
<dbReference type="Gene3D" id="3.20.20.70">
    <property type="entry name" value="Aldolase class I"/>
    <property type="match status" value="1"/>
</dbReference>
<evidence type="ECO:0000256" key="1">
    <source>
        <dbReference type="ARBA" id="ARBA00004948"/>
    </source>
</evidence>
<proteinExistence type="predicted"/>
<dbReference type="GO" id="GO:0004789">
    <property type="term" value="F:thiamine-phosphate diphosphorylase activity"/>
    <property type="evidence" value="ECO:0007669"/>
    <property type="project" value="TreeGrafter"/>
</dbReference>
<protein>
    <submittedName>
        <fullName evidence="4">Thiamine phosphate synthase</fullName>
    </submittedName>
</protein>
<evidence type="ECO:0000259" key="3">
    <source>
        <dbReference type="Pfam" id="PF02581"/>
    </source>
</evidence>
<dbReference type="InterPro" id="IPR022998">
    <property type="entry name" value="ThiamineP_synth_TenI"/>
</dbReference>
<dbReference type="InterPro" id="IPR013785">
    <property type="entry name" value="Aldolase_TIM"/>
</dbReference>
<evidence type="ECO:0000313" key="4">
    <source>
        <dbReference type="EMBL" id="HJG87872.1"/>
    </source>
</evidence>
<sequence length="196" mass="21844">MKYIGITPEGFLPHEGDLIAALLDHGLDRLHLRKPGASRHEVEELLRSIPHRCYNRIVLHDHFELAVAYRLAGVHLNRRNPMPPAAVPGYTPALSRSCHTLDELSQGEGYAYQFLSPLFDSLSKQGYRAAFTPGQLAKAAEQGIINERVIALGGITPERVAAVRQWHFGGVALLGYLWQEPTPEGVIDRLNRIRTV</sequence>
<accession>A0A921MPM2</accession>
<organism evidence="4 5">
    <name type="scientific">Barnesiella viscericola</name>
    <dbReference type="NCBI Taxonomy" id="397865"/>
    <lineage>
        <taxon>Bacteria</taxon>
        <taxon>Pseudomonadati</taxon>
        <taxon>Bacteroidota</taxon>
        <taxon>Bacteroidia</taxon>
        <taxon>Bacteroidales</taxon>
        <taxon>Barnesiellaceae</taxon>
        <taxon>Barnesiella</taxon>
    </lineage>
</organism>
<dbReference type="CDD" id="cd00564">
    <property type="entry name" value="TMP_TenI"/>
    <property type="match status" value="1"/>
</dbReference>
<name>A0A921MPM2_9BACT</name>
<dbReference type="Proteomes" id="UP000757103">
    <property type="component" value="Unassembled WGS sequence"/>
</dbReference>
<dbReference type="RefSeq" id="WP_273304999.1">
    <property type="nucleotide sequence ID" value="NZ_DYUD01000001.1"/>
</dbReference>
<reference evidence="4" key="1">
    <citation type="journal article" date="2021" name="PeerJ">
        <title>Extensive microbial diversity within the chicken gut microbiome revealed by metagenomics and culture.</title>
        <authorList>
            <person name="Gilroy R."/>
            <person name="Ravi A."/>
            <person name="Getino M."/>
            <person name="Pursley I."/>
            <person name="Horton D.L."/>
            <person name="Alikhan N.F."/>
            <person name="Baker D."/>
            <person name="Gharbi K."/>
            <person name="Hall N."/>
            <person name="Watson M."/>
            <person name="Adriaenssens E.M."/>
            <person name="Foster-Nyarko E."/>
            <person name="Jarju S."/>
            <person name="Secka A."/>
            <person name="Antonio M."/>
            <person name="Oren A."/>
            <person name="Chaudhuri R.R."/>
            <person name="La Ragione R."/>
            <person name="Hildebrand F."/>
            <person name="Pallen M.J."/>
        </authorList>
    </citation>
    <scope>NUCLEOTIDE SEQUENCE</scope>
    <source>
        <strain evidence="4">CHK121-7720</strain>
    </source>
</reference>
<gene>
    <name evidence="4" type="ORF">K8U91_00140</name>
</gene>
<evidence type="ECO:0000313" key="5">
    <source>
        <dbReference type="Proteomes" id="UP000757103"/>
    </source>
</evidence>
<feature type="domain" description="Thiamine phosphate synthase/TenI" evidence="3">
    <location>
        <begin position="17"/>
        <end position="174"/>
    </location>
</feature>
<dbReference type="SUPFAM" id="SSF51391">
    <property type="entry name" value="Thiamin phosphate synthase"/>
    <property type="match status" value="1"/>
</dbReference>